<sequence length="322" mass="36324">MKTHMNSTAASDSTGTVPAFDLAILQETLDHITREAYGWLAFITVICIVTCPLTTSMNALIIIAVKTKNQLKTKSNIALACLSTTDLAMGVIGKPLYISEVIAELQGNTSSTYCIRTLLATIVLRVLGIASLSHLAMVNLERYIAIKHALRYETIVTEKRLTCLSSLLWIILLTITVSLSFFDENTYLRVDTIFMSLCITTIIFCQVVLYHETRRHQKEIAAGQFSMEAREKFLRAKKAFKLTTMILFSLILCYLPFIVAQMLISKSVINSVNLVYIALFTGRTVALFNSMVNPIIYCVRIRQFRVAFIQLLFRKSRLKMIH</sequence>
<dbReference type="PROSITE" id="PS50262">
    <property type="entry name" value="G_PROTEIN_RECEP_F1_2"/>
    <property type="match status" value="1"/>
</dbReference>
<dbReference type="PROSITE" id="PS00237">
    <property type="entry name" value="G_PROTEIN_RECEP_F1_1"/>
    <property type="match status" value="1"/>
</dbReference>
<dbReference type="Proteomes" id="UP001159427">
    <property type="component" value="Unassembled WGS sequence"/>
</dbReference>
<dbReference type="Gene3D" id="1.20.1070.10">
    <property type="entry name" value="Rhodopsin 7-helix transmembrane proteins"/>
    <property type="match status" value="1"/>
</dbReference>
<comment type="caution">
    <text evidence="12">The sequence shown here is derived from an EMBL/GenBank/DDBJ whole genome shotgun (WGS) entry which is preliminary data.</text>
</comment>
<comment type="similarity">
    <text evidence="9">Belongs to the G-protein coupled receptor 1 family.</text>
</comment>
<feature type="transmembrane region" description="Helical" evidence="10">
    <location>
        <begin position="242"/>
        <end position="264"/>
    </location>
</feature>
<comment type="subcellular location">
    <subcellularLocation>
        <location evidence="1">Cell membrane</location>
        <topology evidence="1">Multi-pass membrane protein</topology>
    </subcellularLocation>
</comment>
<dbReference type="CDD" id="cd00637">
    <property type="entry name" value="7tm_classA_rhodopsin-like"/>
    <property type="match status" value="1"/>
</dbReference>
<evidence type="ECO:0000256" key="7">
    <source>
        <dbReference type="ARBA" id="ARBA00023170"/>
    </source>
</evidence>
<gene>
    <name evidence="12" type="ORF">PEVE_00004593</name>
</gene>
<evidence type="ECO:0000256" key="3">
    <source>
        <dbReference type="ARBA" id="ARBA00022692"/>
    </source>
</evidence>
<evidence type="ECO:0000256" key="10">
    <source>
        <dbReference type="SAM" id="Phobius"/>
    </source>
</evidence>
<keyword evidence="2" id="KW-1003">Cell membrane</keyword>
<evidence type="ECO:0000256" key="8">
    <source>
        <dbReference type="ARBA" id="ARBA00023224"/>
    </source>
</evidence>
<dbReference type="EMBL" id="CALNXI010001288">
    <property type="protein sequence ID" value="CAH3163446.1"/>
    <property type="molecule type" value="Genomic_DNA"/>
</dbReference>
<feature type="transmembrane region" description="Helical" evidence="10">
    <location>
        <begin position="77"/>
        <end position="98"/>
    </location>
</feature>
<evidence type="ECO:0000256" key="4">
    <source>
        <dbReference type="ARBA" id="ARBA00022989"/>
    </source>
</evidence>
<keyword evidence="8 9" id="KW-0807">Transducer</keyword>
<dbReference type="InterPro" id="IPR000276">
    <property type="entry name" value="GPCR_Rhodpsn"/>
</dbReference>
<dbReference type="InterPro" id="IPR050569">
    <property type="entry name" value="TAAR"/>
</dbReference>
<feature type="transmembrane region" description="Helical" evidence="10">
    <location>
        <begin position="193"/>
        <end position="210"/>
    </location>
</feature>
<proteinExistence type="inferred from homology"/>
<dbReference type="PANTHER" id="PTHR24249:SF421">
    <property type="entry name" value="G-PROTEIN COUPLED RECEPTORS FAMILY 1 PROFILE DOMAIN-CONTAINING PROTEIN"/>
    <property type="match status" value="1"/>
</dbReference>
<keyword evidence="7 9" id="KW-0675">Receptor</keyword>
<dbReference type="SUPFAM" id="SSF81321">
    <property type="entry name" value="Family A G protein-coupled receptor-like"/>
    <property type="match status" value="1"/>
</dbReference>
<feature type="domain" description="G-protein coupled receptors family 1 profile" evidence="11">
    <location>
        <begin position="57"/>
        <end position="297"/>
    </location>
</feature>
<reference evidence="12 13" key="1">
    <citation type="submission" date="2022-05" db="EMBL/GenBank/DDBJ databases">
        <authorList>
            <consortium name="Genoscope - CEA"/>
            <person name="William W."/>
        </authorList>
    </citation>
    <scope>NUCLEOTIDE SEQUENCE [LARGE SCALE GENOMIC DNA]</scope>
</reference>
<evidence type="ECO:0000313" key="12">
    <source>
        <dbReference type="EMBL" id="CAH3163446.1"/>
    </source>
</evidence>
<evidence type="ECO:0000313" key="13">
    <source>
        <dbReference type="Proteomes" id="UP001159427"/>
    </source>
</evidence>
<feature type="transmembrane region" description="Helical" evidence="10">
    <location>
        <begin position="118"/>
        <end position="140"/>
    </location>
</feature>
<protein>
    <recommendedName>
        <fullName evidence="11">G-protein coupled receptors family 1 profile domain-containing protein</fullName>
    </recommendedName>
</protein>
<keyword evidence="3 9" id="KW-0812">Transmembrane</keyword>
<dbReference type="PRINTS" id="PR00237">
    <property type="entry name" value="GPCRRHODOPSN"/>
</dbReference>
<evidence type="ECO:0000256" key="6">
    <source>
        <dbReference type="ARBA" id="ARBA00023136"/>
    </source>
</evidence>
<evidence type="ECO:0000256" key="9">
    <source>
        <dbReference type="RuleBase" id="RU000688"/>
    </source>
</evidence>
<evidence type="ECO:0000256" key="1">
    <source>
        <dbReference type="ARBA" id="ARBA00004651"/>
    </source>
</evidence>
<dbReference type="PANTHER" id="PTHR24249">
    <property type="entry name" value="HISTAMINE RECEPTOR-RELATED G-PROTEIN COUPLED RECEPTOR"/>
    <property type="match status" value="1"/>
</dbReference>
<feature type="transmembrane region" description="Helical" evidence="10">
    <location>
        <begin position="161"/>
        <end position="181"/>
    </location>
</feature>
<keyword evidence="4 10" id="KW-1133">Transmembrane helix</keyword>
<organism evidence="12 13">
    <name type="scientific">Porites evermanni</name>
    <dbReference type="NCBI Taxonomy" id="104178"/>
    <lineage>
        <taxon>Eukaryota</taxon>
        <taxon>Metazoa</taxon>
        <taxon>Cnidaria</taxon>
        <taxon>Anthozoa</taxon>
        <taxon>Hexacorallia</taxon>
        <taxon>Scleractinia</taxon>
        <taxon>Fungiina</taxon>
        <taxon>Poritidae</taxon>
        <taxon>Porites</taxon>
    </lineage>
</organism>
<feature type="transmembrane region" description="Helical" evidence="10">
    <location>
        <begin position="276"/>
        <end position="299"/>
    </location>
</feature>
<name>A0ABN8QFB7_9CNID</name>
<dbReference type="Pfam" id="PF00001">
    <property type="entry name" value="7tm_1"/>
    <property type="match status" value="2"/>
</dbReference>
<accession>A0ABN8QFB7</accession>
<evidence type="ECO:0000256" key="5">
    <source>
        <dbReference type="ARBA" id="ARBA00023040"/>
    </source>
</evidence>
<keyword evidence="6 10" id="KW-0472">Membrane</keyword>
<evidence type="ECO:0000259" key="11">
    <source>
        <dbReference type="PROSITE" id="PS50262"/>
    </source>
</evidence>
<evidence type="ECO:0000256" key="2">
    <source>
        <dbReference type="ARBA" id="ARBA00022475"/>
    </source>
</evidence>
<keyword evidence="5 9" id="KW-0297">G-protein coupled receptor</keyword>
<keyword evidence="13" id="KW-1185">Reference proteome</keyword>
<dbReference type="InterPro" id="IPR017452">
    <property type="entry name" value="GPCR_Rhodpsn_7TM"/>
</dbReference>
<feature type="transmembrane region" description="Helical" evidence="10">
    <location>
        <begin position="39"/>
        <end position="65"/>
    </location>
</feature>